<reference evidence="3 4" key="1">
    <citation type="submission" date="2020-05" db="EMBL/GenBank/DDBJ databases">
        <title>Complete genome sequencing of Campylobacter and Arcobacter type strains.</title>
        <authorList>
            <person name="Miller W.G."/>
            <person name="Yee E."/>
        </authorList>
    </citation>
    <scope>NUCLEOTIDE SEQUENCE [LARGE SCALE GENOMIC DNA]</scope>
    <source>
        <strain evidence="3 4">LMG 21996</strain>
    </source>
</reference>
<dbReference type="PANTHER" id="PTHR34406:SF1">
    <property type="entry name" value="PROTEIN YCEI"/>
    <property type="match status" value="1"/>
</dbReference>
<dbReference type="Proteomes" id="UP000509513">
    <property type="component" value="Chromosome"/>
</dbReference>
<dbReference type="SMART" id="SM00867">
    <property type="entry name" value="YceI"/>
    <property type="match status" value="1"/>
</dbReference>
<dbReference type="EMBL" id="CP054051">
    <property type="protein sequence ID" value="QKJ28010.1"/>
    <property type="molecule type" value="Genomic_DNA"/>
</dbReference>
<name>A0A7L5JSF8_9BACT</name>
<organism evidence="3 4">
    <name type="scientific">Aliarcobacter cibarius</name>
    <dbReference type="NCBI Taxonomy" id="255507"/>
    <lineage>
        <taxon>Bacteria</taxon>
        <taxon>Pseudomonadati</taxon>
        <taxon>Campylobacterota</taxon>
        <taxon>Epsilonproteobacteria</taxon>
        <taxon>Campylobacterales</taxon>
        <taxon>Arcobacteraceae</taxon>
        <taxon>Aliarcobacter</taxon>
    </lineage>
</organism>
<evidence type="ECO:0000259" key="2">
    <source>
        <dbReference type="SMART" id="SM00867"/>
    </source>
</evidence>
<protein>
    <submittedName>
        <fullName evidence="3">YceI-like domain-containing periplasmic protein</fullName>
    </submittedName>
</protein>
<keyword evidence="1" id="KW-0732">Signal</keyword>
<evidence type="ECO:0000313" key="4">
    <source>
        <dbReference type="Proteomes" id="UP000509513"/>
    </source>
</evidence>
<dbReference type="InterPro" id="IPR036761">
    <property type="entry name" value="TTHA0802/YceI-like_sf"/>
</dbReference>
<dbReference type="AlphaFoldDB" id="A0A7L5JSF8"/>
<evidence type="ECO:0000256" key="1">
    <source>
        <dbReference type="SAM" id="SignalP"/>
    </source>
</evidence>
<accession>A0A7L5JSF8</accession>
<dbReference type="InterPro" id="IPR007372">
    <property type="entry name" value="Lipid/polyisoprenoid-bd_YceI"/>
</dbReference>
<dbReference type="RefSeq" id="WP_024774441.1">
    <property type="nucleotide sequence ID" value="NZ_CP054051.1"/>
</dbReference>
<dbReference type="Pfam" id="PF04264">
    <property type="entry name" value="YceI"/>
    <property type="match status" value="1"/>
</dbReference>
<dbReference type="OrthoDB" id="5346221at2"/>
<dbReference type="KEGG" id="acib:ACBT_2125"/>
<sequence length="196" mass="22568">MNLIKLSFSTLALSTLLFASNYKIDSTTSKAEFSIKYLKNEEIKGNFKTVKGDFNFDEKKYILNSLNGEVEVDSLTTSKNDLATYILSEKIFNEKKYPKIKFVATKIEQDRIFGDLTIRNVTKNVELDLENSGEFFGKIYLKISGKIKRSYFDLTWDELLETGSSSVDNDIFIEIDIEAKKEEKLNFTKVIEKSKK</sequence>
<feature type="signal peptide" evidence="1">
    <location>
        <begin position="1"/>
        <end position="19"/>
    </location>
</feature>
<feature type="domain" description="Lipid/polyisoprenoid-binding YceI-like" evidence="2">
    <location>
        <begin position="21"/>
        <end position="180"/>
    </location>
</feature>
<dbReference type="SUPFAM" id="SSF101874">
    <property type="entry name" value="YceI-like"/>
    <property type="match status" value="1"/>
</dbReference>
<dbReference type="Gene3D" id="2.40.128.110">
    <property type="entry name" value="Lipid/polyisoprenoid-binding, YceI-like"/>
    <property type="match status" value="1"/>
</dbReference>
<feature type="chain" id="PRO_5029548777" evidence="1">
    <location>
        <begin position="20"/>
        <end position="196"/>
    </location>
</feature>
<dbReference type="PANTHER" id="PTHR34406">
    <property type="entry name" value="PROTEIN YCEI"/>
    <property type="match status" value="1"/>
</dbReference>
<proteinExistence type="predicted"/>
<evidence type="ECO:0000313" key="3">
    <source>
        <dbReference type="EMBL" id="QKJ28010.1"/>
    </source>
</evidence>
<gene>
    <name evidence="3" type="ORF">ACBT_2125</name>
</gene>